<accession>A0A974XKA6</accession>
<dbReference type="Gene3D" id="3.10.450.50">
    <property type="match status" value="1"/>
</dbReference>
<evidence type="ECO:0000313" key="3">
    <source>
        <dbReference type="Proteomes" id="UP000663281"/>
    </source>
</evidence>
<feature type="domain" description="SnoaL-like" evidence="1">
    <location>
        <begin position="10"/>
        <end position="106"/>
    </location>
</feature>
<dbReference type="InterPro" id="IPR037401">
    <property type="entry name" value="SnoaL-like"/>
</dbReference>
<dbReference type="InterPro" id="IPR032710">
    <property type="entry name" value="NTF2-like_dom_sf"/>
</dbReference>
<proteinExistence type="predicted"/>
<reference evidence="2 3" key="1">
    <citation type="submission" date="2021-03" db="EMBL/GenBank/DDBJ databases">
        <title>Novel species identification of genus Shewanella.</title>
        <authorList>
            <person name="Liu G."/>
            <person name="Zhang Q."/>
        </authorList>
    </citation>
    <scope>NUCLEOTIDE SEQUENCE [LARGE SCALE GENOMIC DNA]</scope>
    <source>
        <strain evidence="2 3">FJAT-53726</strain>
    </source>
</reference>
<dbReference type="AlphaFoldDB" id="A0A974XKA6"/>
<protein>
    <submittedName>
        <fullName evidence="2">Nuclear transport factor 2 family protein</fullName>
    </submittedName>
</protein>
<dbReference type="EMBL" id="CP071504">
    <property type="protein sequence ID" value="QSX29992.1"/>
    <property type="molecule type" value="Genomic_DNA"/>
</dbReference>
<dbReference type="PIRSF" id="PIRSF030561">
    <property type="entry name" value="UCP030561"/>
    <property type="match status" value="1"/>
</dbReference>
<dbReference type="InterPro" id="IPR008317">
    <property type="entry name" value="UCP030561"/>
</dbReference>
<dbReference type="Pfam" id="PF12680">
    <property type="entry name" value="SnoaL_2"/>
    <property type="match status" value="1"/>
</dbReference>
<dbReference type="RefSeq" id="WP_207324986.1">
    <property type="nucleotide sequence ID" value="NZ_CP071504.1"/>
</dbReference>
<dbReference type="SUPFAM" id="SSF54427">
    <property type="entry name" value="NTF2-like"/>
    <property type="match status" value="1"/>
</dbReference>
<name>A0A974XKA6_9GAMM</name>
<keyword evidence="3" id="KW-1185">Reference proteome</keyword>
<evidence type="ECO:0000313" key="2">
    <source>
        <dbReference type="EMBL" id="QSX29992.1"/>
    </source>
</evidence>
<evidence type="ECO:0000259" key="1">
    <source>
        <dbReference type="Pfam" id="PF12680"/>
    </source>
</evidence>
<dbReference type="KEGG" id="scyp:JYB88_17740"/>
<gene>
    <name evidence="2" type="ORF">JYB88_17740</name>
</gene>
<dbReference type="Proteomes" id="UP000663281">
    <property type="component" value="Chromosome"/>
</dbReference>
<organism evidence="2 3">
    <name type="scientific">Shewanella cyperi</name>
    <dbReference type="NCBI Taxonomy" id="2814292"/>
    <lineage>
        <taxon>Bacteria</taxon>
        <taxon>Pseudomonadati</taxon>
        <taxon>Pseudomonadota</taxon>
        <taxon>Gammaproteobacteria</taxon>
        <taxon>Alteromonadales</taxon>
        <taxon>Shewanellaceae</taxon>
        <taxon>Shewanella</taxon>
    </lineage>
</organism>
<sequence length="119" mass="13316">MPQLSAEQLVQGQLDAYNAHDLEGFLTFFSDDVRLYRPPATTPVLSGKAEFGHFYASERFNVPTLRAEVVKRMVAGNKVIDQELIFGLGEEPRQVMVVFEIKAGLIHGMWSFAADQEQG</sequence>